<dbReference type="PRINTS" id="PR00081">
    <property type="entry name" value="GDHRDH"/>
</dbReference>
<comment type="similarity">
    <text evidence="2 6">Belongs to the short-chain dehydrogenases/reductases (SDR) family.</text>
</comment>
<dbReference type="AlphaFoldDB" id="A0A251VFC0"/>
<dbReference type="OMA" id="TEPPWFR"/>
<dbReference type="OrthoDB" id="47007at2759"/>
<dbReference type="GO" id="GO:0005829">
    <property type="term" value="C:cytosol"/>
    <property type="evidence" value="ECO:0000318"/>
    <property type="project" value="GO_Central"/>
</dbReference>
<keyword evidence="7" id="KW-1133">Transmembrane helix</keyword>
<dbReference type="Gene3D" id="3.40.50.720">
    <property type="entry name" value="NAD(P)-binding Rossmann-like Domain"/>
    <property type="match status" value="1"/>
</dbReference>
<evidence type="ECO:0000313" key="9">
    <source>
        <dbReference type="EMBL" id="OTG33381.1"/>
    </source>
</evidence>
<keyword evidence="4" id="KW-0735">Signal-anchor</keyword>
<dbReference type="Pfam" id="PF00106">
    <property type="entry name" value="adh_short"/>
    <property type="match status" value="1"/>
</dbReference>
<reference evidence="8 10" key="1">
    <citation type="journal article" date="2017" name="Nature">
        <title>The sunflower genome provides insights into oil metabolism, flowering and Asterid evolution.</title>
        <authorList>
            <person name="Badouin H."/>
            <person name="Gouzy J."/>
            <person name="Grassa C.J."/>
            <person name="Murat F."/>
            <person name="Staton S.E."/>
            <person name="Cottret L."/>
            <person name="Lelandais-Briere C."/>
            <person name="Owens G.L."/>
            <person name="Carrere S."/>
            <person name="Mayjonade B."/>
            <person name="Legrand L."/>
            <person name="Gill N."/>
            <person name="Kane N.C."/>
            <person name="Bowers J.E."/>
            <person name="Hubner S."/>
            <person name="Bellec A."/>
            <person name="Berard A."/>
            <person name="Berges H."/>
            <person name="Blanchet N."/>
            <person name="Boniface M.C."/>
            <person name="Brunel D."/>
            <person name="Catrice O."/>
            <person name="Chaidir N."/>
            <person name="Claudel C."/>
            <person name="Donnadieu C."/>
            <person name="Faraut T."/>
            <person name="Fievet G."/>
            <person name="Helmstetter N."/>
            <person name="King M."/>
            <person name="Knapp S.J."/>
            <person name="Lai Z."/>
            <person name="Le Paslier M.C."/>
            <person name="Lippi Y."/>
            <person name="Lorenzon L."/>
            <person name="Mandel J.R."/>
            <person name="Marage G."/>
            <person name="Marchand G."/>
            <person name="Marquand E."/>
            <person name="Bret-Mestries E."/>
            <person name="Morien E."/>
            <person name="Nambeesan S."/>
            <person name="Nguyen T."/>
            <person name="Pegot-Espagnet P."/>
            <person name="Pouilly N."/>
            <person name="Raftis F."/>
            <person name="Sallet E."/>
            <person name="Schiex T."/>
            <person name="Thomas J."/>
            <person name="Vandecasteele C."/>
            <person name="Vares D."/>
            <person name="Vear F."/>
            <person name="Vautrin S."/>
            <person name="Crespi M."/>
            <person name="Mangin B."/>
            <person name="Burke J.M."/>
            <person name="Salse J."/>
            <person name="Munos S."/>
            <person name="Vincourt P."/>
            <person name="Rieseberg L.H."/>
            <person name="Langlade N.B."/>
        </authorList>
    </citation>
    <scope>NUCLEOTIDE SEQUENCE [LARGE SCALE GENOMIC DNA]</scope>
    <source>
        <strain evidence="10">cv. SF193</strain>
        <tissue evidence="8">Leaves</tissue>
    </source>
</reference>
<evidence type="ECO:0000256" key="4">
    <source>
        <dbReference type="ARBA" id="ARBA00022968"/>
    </source>
</evidence>
<evidence type="ECO:0000256" key="3">
    <source>
        <dbReference type="ARBA" id="ARBA00022857"/>
    </source>
</evidence>
<evidence type="ECO:0000256" key="7">
    <source>
        <dbReference type="SAM" id="Phobius"/>
    </source>
</evidence>
<dbReference type="FunCoup" id="A0A251VFC0">
    <property type="interactions" value="448"/>
</dbReference>
<feature type="transmembrane region" description="Helical" evidence="7">
    <location>
        <begin position="7"/>
        <end position="30"/>
    </location>
</feature>
<dbReference type="InterPro" id="IPR002347">
    <property type="entry name" value="SDR_fam"/>
</dbReference>
<organism evidence="9 10">
    <name type="scientific">Helianthus annuus</name>
    <name type="common">Common sunflower</name>
    <dbReference type="NCBI Taxonomy" id="4232"/>
    <lineage>
        <taxon>Eukaryota</taxon>
        <taxon>Viridiplantae</taxon>
        <taxon>Streptophyta</taxon>
        <taxon>Embryophyta</taxon>
        <taxon>Tracheophyta</taxon>
        <taxon>Spermatophyta</taxon>
        <taxon>Magnoliopsida</taxon>
        <taxon>eudicotyledons</taxon>
        <taxon>Gunneridae</taxon>
        <taxon>Pentapetalae</taxon>
        <taxon>asterids</taxon>
        <taxon>campanulids</taxon>
        <taxon>Asterales</taxon>
        <taxon>Asteraceae</taxon>
        <taxon>Asteroideae</taxon>
        <taxon>Heliantheae alliance</taxon>
        <taxon>Heliantheae</taxon>
        <taxon>Helianthus</taxon>
    </lineage>
</organism>
<dbReference type="InParanoid" id="A0A251VFC0"/>
<gene>
    <name evidence="9" type="primary">ATHSD2</name>
    <name evidence="9" type="ORF">HannXRQ_Chr02g0034091</name>
    <name evidence="8" type="ORF">HanXRQr2_Chr02g0049721</name>
</gene>
<evidence type="ECO:0000313" key="8">
    <source>
        <dbReference type="EMBL" id="KAF5817159.1"/>
    </source>
</evidence>
<dbReference type="InterPro" id="IPR036291">
    <property type="entry name" value="NAD(P)-bd_dom_sf"/>
</dbReference>
<evidence type="ECO:0000256" key="6">
    <source>
        <dbReference type="RuleBase" id="RU000363"/>
    </source>
</evidence>
<accession>A0A251VFC0</accession>
<dbReference type="EMBL" id="CM007891">
    <property type="protein sequence ID" value="OTG33381.1"/>
    <property type="molecule type" value="Genomic_DNA"/>
</dbReference>
<dbReference type="PRINTS" id="PR00080">
    <property type="entry name" value="SDRFAMILY"/>
</dbReference>
<comment type="subcellular location">
    <subcellularLocation>
        <location evidence="1">Membrane</location>
        <topology evidence="1">Single-pass type II membrane protein</topology>
    </subcellularLocation>
</comment>
<dbReference type="PANTHER" id="PTHR43391:SF58">
    <property type="entry name" value="11-BETA-HYDROXYSTEROID DEHYDROGENASE"/>
    <property type="match status" value="1"/>
</dbReference>
<evidence type="ECO:0000256" key="1">
    <source>
        <dbReference type="ARBA" id="ARBA00004606"/>
    </source>
</evidence>
<dbReference type="SUPFAM" id="SSF51735">
    <property type="entry name" value="NAD(P)-binding Rossmann-fold domains"/>
    <property type="match status" value="1"/>
</dbReference>
<dbReference type="Gramene" id="mRNA:HanXRQr2_Chr02g0049721">
    <property type="protein sequence ID" value="mRNA:HanXRQr2_Chr02g0049721"/>
    <property type="gene ID" value="HanXRQr2_Chr02g0049721"/>
</dbReference>
<keyword evidence="5 8" id="KW-0560">Oxidoreductase</keyword>
<dbReference type="GO" id="GO:0070524">
    <property type="term" value="F:11-beta-hydroxysteroid dehydrogenase (NADP+) activity"/>
    <property type="evidence" value="ECO:0007669"/>
    <property type="project" value="UniProtKB-EC"/>
</dbReference>
<keyword evidence="7" id="KW-0472">Membrane</keyword>
<dbReference type="PANTHER" id="PTHR43391">
    <property type="entry name" value="RETINOL DEHYDROGENASE-RELATED"/>
    <property type="match status" value="1"/>
</dbReference>
<evidence type="ECO:0000256" key="2">
    <source>
        <dbReference type="ARBA" id="ARBA00006484"/>
    </source>
</evidence>
<dbReference type="GO" id="GO:0016020">
    <property type="term" value="C:membrane"/>
    <property type="evidence" value="ECO:0007669"/>
    <property type="project" value="UniProtKB-SubCell"/>
</dbReference>
<reference evidence="9" key="2">
    <citation type="submission" date="2017-02" db="EMBL/GenBank/DDBJ databases">
        <title>Sunflower complete genome.</title>
        <authorList>
            <person name="Langlade N."/>
            <person name="Munos S."/>
        </authorList>
    </citation>
    <scope>NUCLEOTIDE SEQUENCE [LARGE SCALE GENOMIC DNA]</scope>
    <source>
        <tissue evidence="9">Leaves</tissue>
    </source>
</reference>
<dbReference type="NCBIfam" id="NF004825">
    <property type="entry name" value="PRK06181.1"/>
    <property type="match status" value="1"/>
</dbReference>
<dbReference type="EC" id="1.1.1.146" evidence="8"/>
<protein>
    <submittedName>
        <fullName evidence="8">11-beta-hydroxysteroid dehydrogenase</fullName>
        <ecNumber evidence="8">1.1.1.146</ecNumber>
    </submittedName>
    <submittedName>
        <fullName evidence="9">Putative hydroxysteroid dehydrogenase 2</fullName>
    </submittedName>
</protein>
<evidence type="ECO:0000313" key="10">
    <source>
        <dbReference type="Proteomes" id="UP000215914"/>
    </source>
</evidence>
<keyword evidence="3" id="KW-0521">NADP</keyword>
<sequence>MDQIHKFLNIVFPIVSFFLFIFILPGLSLYRMLRFCITSLFPENLAGKVIIITGASAGIGEHLAYEYAKHGARLALVARREEALAVVAGKAKEMGSPEVIVIKADVSKVEDCKRFVDETINHFGGLDCLVNNAGVGTLGLFEDQQCIADHTSVMDVNFWGSVNATHFALPHLRKNKGRIVVIGSCGAWFNTPQVSIYNASKAAQQSFFETLRIELAPDIGVTIVTPGLIDTQLATDQFIQKTKLNVTPLVSVEGCAKAIVNSVRRGDEYLTEPQWMRTIFLWVMLLSELMNVARRVFAKEGKSRLQNQEFRSNDLVQPLILKRD</sequence>
<evidence type="ECO:0000256" key="5">
    <source>
        <dbReference type="ARBA" id="ARBA00023002"/>
    </source>
</evidence>
<proteinExistence type="inferred from homology"/>
<dbReference type="GO" id="GO:0016491">
    <property type="term" value="F:oxidoreductase activity"/>
    <property type="evidence" value="ECO:0000318"/>
    <property type="project" value="GO_Central"/>
</dbReference>
<keyword evidence="7" id="KW-0812">Transmembrane</keyword>
<dbReference type="STRING" id="4232.A0A251VFC0"/>
<keyword evidence="10" id="KW-1185">Reference proteome</keyword>
<dbReference type="EMBL" id="MNCJ02000317">
    <property type="protein sequence ID" value="KAF5817159.1"/>
    <property type="molecule type" value="Genomic_DNA"/>
</dbReference>
<reference evidence="8" key="3">
    <citation type="submission" date="2020-06" db="EMBL/GenBank/DDBJ databases">
        <title>Helianthus annuus Genome sequencing and assembly Release 2.</title>
        <authorList>
            <person name="Gouzy J."/>
            <person name="Langlade N."/>
            <person name="Munos S."/>
        </authorList>
    </citation>
    <scope>NUCLEOTIDE SEQUENCE</scope>
    <source>
        <tissue evidence="8">Leaves</tissue>
    </source>
</reference>
<dbReference type="Proteomes" id="UP000215914">
    <property type="component" value="Chromosome 2"/>
</dbReference>
<name>A0A251VFC0_HELAN</name>